<dbReference type="AlphaFoldDB" id="A0AAW2VB75"/>
<protein>
    <submittedName>
        <fullName evidence="2">Uncharacterized protein</fullName>
    </submittedName>
</protein>
<name>A0AAW2VB75_9LAMI</name>
<evidence type="ECO:0000313" key="2">
    <source>
        <dbReference type="EMBL" id="KAL0426413.1"/>
    </source>
</evidence>
<accession>A0AAW2VB75</accession>
<comment type="caution">
    <text evidence="2">The sequence shown here is derived from an EMBL/GenBank/DDBJ whole genome shotgun (WGS) entry which is preliminary data.</text>
</comment>
<gene>
    <name evidence="2" type="ORF">Slati_2816100</name>
</gene>
<proteinExistence type="predicted"/>
<reference evidence="2" key="2">
    <citation type="journal article" date="2024" name="Plant">
        <title>Genomic evolution and insights into agronomic trait innovations of Sesamum species.</title>
        <authorList>
            <person name="Miao H."/>
            <person name="Wang L."/>
            <person name="Qu L."/>
            <person name="Liu H."/>
            <person name="Sun Y."/>
            <person name="Le M."/>
            <person name="Wang Q."/>
            <person name="Wei S."/>
            <person name="Zheng Y."/>
            <person name="Lin W."/>
            <person name="Duan Y."/>
            <person name="Cao H."/>
            <person name="Xiong S."/>
            <person name="Wang X."/>
            <person name="Wei L."/>
            <person name="Li C."/>
            <person name="Ma Q."/>
            <person name="Ju M."/>
            <person name="Zhao R."/>
            <person name="Li G."/>
            <person name="Mu C."/>
            <person name="Tian Q."/>
            <person name="Mei H."/>
            <person name="Zhang T."/>
            <person name="Gao T."/>
            <person name="Zhang H."/>
        </authorList>
    </citation>
    <scope>NUCLEOTIDE SEQUENCE</scope>
    <source>
        <strain evidence="2">KEN1</strain>
    </source>
</reference>
<feature type="compositionally biased region" description="Basic and acidic residues" evidence="1">
    <location>
        <begin position="27"/>
        <end position="51"/>
    </location>
</feature>
<reference evidence="2" key="1">
    <citation type="submission" date="2020-06" db="EMBL/GenBank/DDBJ databases">
        <authorList>
            <person name="Li T."/>
            <person name="Hu X."/>
            <person name="Zhang T."/>
            <person name="Song X."/>
            <person name="Zhang H."/>
            <person name="Dai N."/>
            <person name="Sheng W."/>
            <person name="Hou X."/>
            <person name="Wei L."/>
        </authorList>
    </citation>
    <scope>NUCLEOTIDE SEQUENCE</scope>
    <source>
        <strain evidence="2">KEN1</strain>
        <tissue evidence="2">Leaf</tissue>
    </source>
</reference>
<evidence type="ECO:0000256" key="1">
    <source>
        <dbReference type="SAM" id="MobiDB-lite"/>
    </source>
</evidence>
<organism evidence="2">
    <name type="scientific">Sesamum latifolium</name>
    <dbReference type="NCBI Taxonomy" id="2727402"/>
    <lineage>
        <taxon>Eukaryota</taxon>
        <taxon>Viridiplantae</taxon>
        <taxon>Streptophyta</taxon>
        <taxon>Embryophyta</taxon>
        <taxon>Tracheophyta</taxon>
        <taxon>Spermatophyta</taxon>
        <taxon>Magnoliopsida</taxon>
        <taxon>eudicotyledons</taxon>
        <taxon>Gunneridae</taxon>
        <taxon>Pentapetalae</taxon>
        <taxon>asterids</taxon>
        <taxon>lamiids</taxon>
        <taxon>Lamiales</taxon>
        <taxon>Pedaliaceae</taxon>
        <taxon>Sesamum</taxon>
    </lineage>
</organism>
<dbReference type="EMBL" id="JACGWN010000010">
    <property type="protein sequence ID" value="KAL0426413.1"/>
    <property type="molecule type" value="Genomic_DNA"/>
</dbReference>
<sequence>MELEKPYSGLKSERRTKVAFGGGFPEDGWKRERSKSESPEKKSSSRVPTRERWRKARRCR</sequence>
<feature type="region of interest" description="Disordered" evidence="1">
    <location>
        <begin position="1"/>
        <end position="60"/>
    </location>
</feature>